<dbReference type="PANTHER" id="PTHR47672">
    <property type="entry name" value="E3 UBIQUITIN-PROTEIN LIGASE SNT2"/>
    <property type="match status" value="1"/>
</dbReference>
<dbReference type="GO" id="GO:0005694">
    <property type="term" value="C:chromosome"/>
    <property type="evidence" value="ECO:0007669"/>
    <property type="project" value="UniProtKB-ARBA"/>
</dbReference>
<dbReference type="GO" id="GO:0048189">
    <property type="term" value="C:Lid2 complex"/>
    <property type="evidence" value="ECO:0007669"/>
    <property type="project" value="TreeGrafter"/>
</dbReference>
<feature type="compositionally biased region" description="Low complexity" evidence="5">
    <location>
        <begin position="61"/>
        <end position="93"/>
    </location>
</feature>
<dbReference type="SMART" id="SM00249">
    <property type="entry name" value="PHD"/>
    <property type="match status" value="3"/>
</dbReference>
<dbReference type="InterPro" id="IPR043151">
    <property type="entry name" value="BAH_sf"/>
</dbReference>
<evidence type="ECO:0000259" key="6">
    <source>
        <dbReference type="PROSITE" id="PS50016"/>
    </source>
</evidence>
<keyword evidence="1" id="KW-0479">Metal-binding</keyword>
<evidence type="ECO:0000256" key="4">
    <source>
        <dbReference type="PROSITE-ProRule" id="PRU00146"/>
    </source>
</evidence>
<evidence type="ECO:0000256" key="2">
    <source>
        <dbReference type="ARBA" id="ARBA00022771"/>
    </source>
</evidence>
<dbReference type="InterPro" id="IPR013083">
    <property type="entry name" value="Znf_RING/FYVE/PHD"/>
</dbReference>
<gene>
    <name evidence="9" type="ORF">RI543_001823</name>
</gene>
<evidence type="ECO:0000259" key="8">
    <source>
        <dbReference type="PROSITE" id="PS51805"/>
    </source>
</evidence>
<dbReference type="PANTHER" id="PTHR47672:SF1">
    <property type="entry name" value="E3 UBIQUITIN-PROTEIN LIGASE SNT2"/>
    <property type="match status" value="1"/>
</dbReference>
<evidence type="ECO:0000259" key="7">
    <source>
        <dbReference type="PROSITE" id="PS51038"/>
    </source>
</evidence>
<dbReference type="SMART" id="SM00439">
    <property type="entry name" value="BAH"/>
    <property type="match status" value="1"/>
</dbReference>
<feature type="domain" description="PHD-type" evidence="6">
    <location>
        <begin position="367"/>
        <end position="419"/>
    </location>
</feature>
<dbReference type="GO" id="GO:0003682">
    <property type="term" value="F:chromatin binding"/>
    <property type="evidence" value="ECO:0007669"/>
    <property type="project" value="InterPro"/>
</dbReference>
<dbReference type="PROSITE" id="PS51805">
    <property type="entry name" value="EPHD"/>
    <property type="match status" value="1"/>
</dbReference>
<evidence type="ECO:0000256" key="3">
    <source>
        <dbReference type="ARBA" id="ARBA00022833"/>
    </source>
</evidence>
<dbReference type="Gene3D" id="1.10.10.60">
    <property type="entry name" value="Homeodomain-like"/>
    <property type="match status" value="1"/>
</dbReference>
<accession>A0AAN8A8T9</accession>
<evidence type="ECO:0000256" key="1">
    <source>
        <dbReference type="ARBA" id="ARBA00022723"/>
    </source>
</evidence>
<keyword evidence="3" id="KW-0862">Zinc</keyword>
<evidence type="ECO:0000256" key="5">
    <source>
        <dbReference type="SAM" id="MobiDB-lite"/>
    </source>
</evidence>
<dbReference type="Pfam" id="PF13832">
    <property type="entry name" value="zf-HC5HC2H_2"/>
    <property type="match status" value="1"/>
</dbReference>
<dbReference type="Proteomes" id="UP001306508">
    <property type="component" value="Unassembled WGS sequence"/>
</dbReference>
<dbReference type="PROSITE" id="PS50016">
    <property type="entry name" value="ZF_PHD_2"/>
    <property type="match status" value="1"/>
</dbReference>
<dbReference type="GO" id="GO:0036205">
    <property type="term" value="P:histone catabolic process"/>
    <property type="evidence" value="ECO:0007669"/>
    <property type="project" value="TreeGrafter"/>
</dbReference>
<dbReference type="Gene3D" id="3.30.40.10">
    <property type="entry name" value="Zinc/RING finger domain, C3HC4 (zinc finger)"/>
    <property type="match status" value="1"/>
</dbReference>
<sequence length="1450" mass="168365">MVDSITRPHLKRRATSKSINYIDDDPDSDYMTDSDRQNNSPEEYIAETPKKRKRSKGIPESKPNSVSNSNYSSNSDSSQAIDGSINGSSNSNGSNKKFKYQSFLQDKNTQWNLIPLLPPSYRKTSKFSNVLDLDEAFVDIKAQIVYNTEAILLERDESIYMVSEPPGEPYYIGRIVEFLPKPEFTNEILEAKGKVTKFPARFFNVKMNWYYRPRDIKEDITTFNSRQVYASLHEDICPIHSYRGKCTVVHKDELTDVLPNEREAIMRSNVFYFDSLFDRYTRQYYKVYATGKLLNNFSSIPSFLYALEKKYRYVFAEEDYPFLKVLNKYVFKDYKSDPKNSDHFRDTCDDTNAHDNNEDNKCSKTWDKRCHECHEWCISDNSLECDDCGSTIHLYCMDPPLSKKFRKSIVWICSICVKKQSNSLEDKNLLEMQLQDLKNFNQSCRDTIDKKSAQFISKSFGKGTEKFWFQYVGCHMISYLVDIFDDNVYLPYPFKLSRIGERYQWNGCYKSQMATLPANKSSDNENDSRIRGTDDSAELLWVMDKSKISDTDLDQYIEKCKNDIAPLVDLEPTNCNFLDFITKSLFDNKYDIEKAYLECMKTISRPILHEPTFTAEDIKRFEDAVGKHGSELRPVWKNVGTQSMPMIVRFYYNWKKTERGMKVRGKKKVFNNKKPNRYDHIEKDDNNMTVLRKPSSMETGVVPMLSKNNEIDDIEMRYMDDSSFDTDKVAYMDKTFHCLFCNVDYSPMWYKVTGGSDDKNIKKRIQVGVTEKWSTNKTLKVDKIGALCIRCARLWRRYAVDWIHPLDVLKRMHGGCVSSYNNALGKILEENNINKLTLSPERAKMKNLEWELIQDAELIIRQRWEIMKDYRKFQHMKRQSMTFHGILTRTIRRPYNKYLYTPEKLHADLTSFIAERCDPNFRIPGIEFFGNTPGPQLSTKNNNGDSKDHDAVQHPLNDDNNLKQITHEVIKKTIRQKNERSDIVVTFDTEDIKGFKITVDNKFKSVGLNDKIVDMLLDDSENIPEQIIKQLRKESSSLPVKNDLLNVSLNDYEIPDHYTKFITEKDTFKQLEGYNIMAALQTKAYPNLVTVLQDAVTGYVPKCGVCSEMVSIPSNSITCSNCGITSHKSCYGKLFITAENTDSWLCDVCSNKKNPIISIVYRCCLCYEGSRQLERNVNFISSPNLVLKPTSDGRWCHITCSLFNPIIRYGNPESFEPAINIDKAAWEGCNHQCSICNRNGGGLVQCDKCLEYFHASCALLNKNFKLLFKKELLLDTSTHLDQTIIHDQNDNSKYILSPVIICKKHEAIDTNEVKYLGLTSEIKNGYLISMFSKIFKSERTKHFISSKFNELKFSLKNMENLELSDEHQSKQENVYRIKKQKTCRYCNKSDSIFWYEPDLCHRCHVLRVSGDENVLESSKKSEINTLLHNIPDEVKDNLLKDIDSSVVHLK</sequence>
<dbReference type="InterPro" id="IPR019787">
    <property type="entry name" value="Znf_PHD-finger"/>
</dbReference>
<dbReference type="InterPro" id="IPR001025">
    <property type="entry name" value="BAH_dom"/>
</dbReference>
<proteinExistence type="predicted"/>
<name>A0AAN8A8T9_9SACH</name>
<protein>
    <submittedName>
        <fullName evidence="9">Uncharacterized protein</fullName>
    </submittedName>
</protein>
<dbReference type="InterPro" id="IPR009057">
    <property type="entry name" value="Homeodomain-like_sf"/>
</dbReference>
<dbReference type="InterPro" id="IPR001965">
    <property type="entry name" value="Znf_PHD"/>
</dbReference>
<feature type="compositionally biased region" description="Acidic residues" evidence="5">
    <location>
        <begin position="22"/>
        <end position="32"/>
    </location>
</feature>
<dbReference type="PROSITE" id="PS51038">
    <property type="entry name" value="BAH"/>
    <property type="match status" value="1"/>
</dbReference>
<dbReference type="Pfam" id="PF01426">
    <property type="entry name" value="BAH"/>
    <property type="match status" value="1"/>
</dbReference>
<dbReference type="InterPro" id="IPR011011">
    <property type="entry name" value="Znf_FYVE_PHD"/>
</dbReference>
<dbReference type="InterPro" id="IPR034732">
    <property type="entry name" value="EPHD"/>
</dbReference>
<reference evidence="10" key="1">
    <citation type="submission" date="2023-07" db="EMBL/GenBank/DDBJ databases">
        <title>A draft genome of Kazachstania heterogenica Y-27499.</title>
        <authorList>
            <person name="Donic C."/>
            <person name="Kralova J.S."/>
            <person name="Fidel L."/>
            <person name="Ben-Dor S."/>
            <person name="Jung S."/>
        </authorList>
    </citation>
    <scope>NUCLEOTIDE SEQUENCE [LARGE SCALE GENOMIC DNA]</scope>
    <source>
        <strain evidence="10">Y27499</strain>
    </source>
</reference>
<dbReference type="InterPro" id="IPR029617">
    <property type="entry name" value="Snt2"/>
</dbReference>
<evidence type="ECO:0000313" key="9">
    <source>
        <dbReference type="EMBL" id="KAK5780701.1"/>
    </source>
</evidence>
<dbReference type="Gene3D" id="2.30.30.1150">
    <property type="match status" value="1"/>
</dbReference>
<feature type="region of interest" description="Disordered" evidence="5">
    <location>
        <begin position="1"/>
        <end position="93"/>
    </location>
</feature>
<keyword evidence="10" id="KW-1185">Reference proteome</keyword>
<dbReference type="SUPFAM" id="SSF57903">
    <property type="entry name" value="FYVE/PHD zinc finger"/>
    <property type="match status" value="3"/>
</dbReference>
<dbReference type="Gene3D" id="2.30.30.490">
    <property type="match status" value="1"/>
</dbReference>
<keyword evidence="2 4" id="KW-0863">Zinc-finger</keyword>
<comment type="caution">
    <text evidence="9">The sequence shown here is derived from an EMBL/GenBank/DDBJ whole genome shotgun (WGS) entry which is preliminary data.</text>
</comment>
<feature type="domain" description="PHD-type" evidence="8">
    <location>
        <begin position="1160"/>
        <end position="1306"/>
    </location>
</feature>
<dbReference type="GO" id="GO:0004842">
    <property type="term" value="F:ubiquitin-protein transferase activity"/>
    <property type="evidence" value="ECO:0007669"/>
    <property type="project" value="TreeGrafter"/>
</dbReference>
<dbReference type="SUPFAM" id="SSF46689">
    <property type="entry name" value="Homeodomain-like"/>
    <property type="match status" value="1"/>
</dbReference>
<organism evidence="9 10">
    <name type="scientific">Arxiozyma heterogenica</name>
    <dbReference type="NCBI Taxonomy" id="278026"/>
    <lineage>
        <taxon>Eukaryota</taxon>
        <taxon>Fungi</taxon>
        <taxon>Dikarya</taxon>
        <taxon>Ascomycota</taxon>
        <taxon>Saccharomycotina</taxon>
        <taxon>Saccharomycetes</taxon>
        <taxon>Saccharomycetales</taxon>
        <taxon>Saccharomycetaceae</taxon>
        <taxon>Arxiozyma</taxon>
    </lineage>
</organism>
<dbReference type="GO" id="GO:0008270">
    <property type="term" value="F:zinc ion binding"/>
    <property type="evidence" value="ECO:0007669"/>
    <property type="project" value="UniProtKB-KW"/>
</dbReference>
<evidence type="ECO:0000313" key="10">
    <source>
        <dbReference type="Proteomes" id="UP001306508"/>
    </source>
</evidence>
<dbReference type="EMBL" id="JAWIZZ010000040">
    <property type="protein sequence ID" value="KAK5780701.1"/>
    <property type="molecule type" value="Genomic_DNA"/>
</dbReference>
<dbReference type="Pfam" id="PF00628">
    <property type="entry name" value="PHD"/>
    <property type="match status" value="1"/>
</dbReference>
<feature type="domain" description="BAH" evidence="7">
    <location>
        <begin position="151"/>
        <end position="288"/>
    </location>
</feature>